<gene>
    <name evidence="1" type="ORF">A3D72_03725</name>
</gene>
<dbReference type="Proteomes" id="UP000176303">
    <property type="component" value="Unassembled WGS sequence"/>
</dbReference>
<dbReference type="EMBL" id="MGDZ01000025">
    <property type="protein sequence ID" value="OGL73644.1"/>
    <property type="molecule type" value="Genomic_DNA"/>
</dbReference>
<name>A0A1F7U7B7_9BACT</name>
<reference evidence="1 2" key="1">
    <citation type="journal article" date="2016" name="Nat. Commun.">
        <title>Thousands of microbial genomes shed light on interconnected biogeochemical processes in an aquifer system.</title>
        <authorList>
            <person name="Anantharaman K."/>
            <person name="Brown C.T."/>
            <person name="Hug L.A."/>
            <person name="Sharon I."/>
            <person name="Castelle C.J."/>
            <person name="Probst A.J."/>
            <person name="Thomas B.C."/>
            <person name="Singh A."/>
            <person name="Wilkins M.J."/>
            <person name="Karaoz U."/>
            <person name="Brodie E.L."/>
            <person name="Williams K.H."/>
            <person name="Hubbard S.S."/>
            <person name="Banfield J.F."/>
        </authorList>
    </citation>
    <scope>NUCLEOTIDE SEQUENCE [LARGE SCALE GENOMIC DNA]</scope>
</reference>
<evidence type="ECO:0000313" key="1">
    <source>
        <dbReference type="EMBL" id="OGL73644.1"/>
    </source>
</evidence>
<accession>A0A1F7U7B7</accession>
<comment type="caution">
    <text evidence="1">The sequence shown here is derived from an EMBL/GenBank/DDBJ whole genome shotgun (WGS) entry which is preliminary data.</text>
</comment>
<sequence>MMAFEEEVKKNDSRSRRLVWVLVEREFCVISPELSSGQVKRQWRLARVCADKKEPTRASGVFVPA</sequence>
<protein>
    <submittedName>
        <fullName evidence="1">Uncharacterized protein</fullName>
    </submittedName>
</protein>
<dbReference type="AlphaFoldDB" id="A0A1F7U7B7"/>
<proteinExistence type="predicted"/>
<organism evidence="1 2">
    <name type="scientific">Candidatus Uhrbacteria bacterium RIFCSPHIGHO2_02_FULL_57_19</name>
    <dbReference type="NCBI Taxonomy" id="1802391"/>
    <lineage>
        <taxon>Bacteria</taxon>
        <taxon>Candidatus Uhriibacteriota</taxon>
    </lineage>
</organism>
<evidence type="ECO:0000313" key="2">
    <source>
        <dbReference type="Proteomes" id="UP000176303"/>
    </source>
</evidence>